<evidence type="ECO:0000313" key="2">
    <source>
        <dbReference type="EMBL" id="GFS11037.1"/>
    </source>
</evidence>
<keyword evidence="1" id="KW-0812">Transmembrane</keyword>
<comment type="caution">
    <text evidence="2">The sequence shown here is derived from an EMBL/GenBank/DDBJ whole genome shotgun (WGS) entry which is preliminary data.</text>
</comment>
<reference evidence="2 3" key="1">
    <citation type="journal article" date="2021" name="Elife">
        <title>Chloroplast acquisition without the gene transfer in kleptoplastic sea slugs, Plakobranchus ocellatus.</title>
        <authorList>
            <person name="Maeda T."/>
            <person name="Takahashi S."/>
            <person name="Yoshida T."/>
            <person name="Shimamura S."/>
            <person name="Takaki Y."/>
            <person name="Nagai Y."/>
            <person name="Toyoda A."/>
            <person name="Suzuki Y."/>
            <person name="Arimoto A."/>
            <person name="Ishii H."/>
            <person name="Satoh N."/>
            <person name="Nishiyama T."/>
            <person name="Hasebe M."/>
            <person name="Maruyama T."/>
            <person name="Minagawa J."/>
            <person name="Obokata J."/>
            <person name="Shigenobu S."/>
        </authorList>
    </citation>
    <scope>NUCLEOTIDE SEQUENCE [LARGE SCALE GENOMIC DNA]</scope>
</reference>
<keyword evidence="1" id="KW-0472">Membrane</keyword>
<feature type="transmembrane region" description="Helical" evidence="1">
    <location>
        <begin position="20"/>
        <end position="47"/>
    </location>
</feature>
<sequence length="96" mass="10334">MLQYNLKTLAFKCLALKAIVVVVAVVVVVVIVVVVVLVVAVVVVVVVVVKIPSILFFIYFISKGFLANILFSIELPFTSITIIMIAGTAMRSLGLL</sequence>
<dbReference type="Proteomes" id="UP000762676">
    <property type="component" value="Unassembled WGS sequence"/>
</dbReference>
<feature type="transmembrane region" description="Helical" evidence="1">
    <location>
        <begin position="77"/>
        <end position="94"/>
    </location>
</feature>
<proteinExistence type="predicted"/>
<evidence type="ECO:0000313" key="3">
    <source>
        <dbReference type="Proteomes" id="UP000762676"/>
    </source>
</evidence>
<dbReference type="AlphaFoldDB" id="A0AAV4IQP2"/>
<evidence type="ECO:0000256" key="1">
    <source>
        <dbReference type="SAM" id="Phobius"/>
    </source>
</evidence>
<name>A0AAV4IQP2_9GAST</name>
<protein>
    <submittedName>
        <fullName evidence="2">Uncharacterized protein</fullName>
    </submittedName>
</protein>
<accession>A0AAV4IQP2</accession>
<keyword evidence="3" id="KW-1185">Reference proteome</keyword>
<gene>
    <name evidence="2" type="ORF">ElyMa_004825500</name>
</gene>
<organism evidence="2 3">
    <name type="scientific">Elysia marginata</name>
    <dbReference type="NCBI Taxonomy" id="1093978"/>
    <lineage>
        <taxon>Eukaryota</taxon>
        <taxon>Metazoa</taxon>
        <taxon>Spiralia</taxon>
        <taxon>Lophotrochozoa</taxon>
        <taxon>Mollusca</taxon>
        <taxon>Gastropoda</taxon>
        <taxon>Heterobranchia</taxon>
        <taxon>Euthyneura</taxon>
        <taxon>Panpulmonata</taxon>
        <taxon>Sacoglossa</taxon>
        <taxon>Placobranchoidea</taxon>
        <taxon>Plakobranchidae</taxon>
        <taxon>Elysia</taxon>
    </lineage>
</organism>
<dbReference type="EMBL" id="BMAT01009642">
    <property type="protein sequence ID" value="GFS11037.1"/>
    <property type="molecule type" value="Genomic_DNA"/>
</dbReference>
<keyword evidence="1" id="KW-1133">Transmembrane helix</keyword>